<evidence type="ECO:0000313" key="1">
    <source>
        <dbReference type="EMBL" id="KAJ8680377.1"/>
    </source>
</evidence>
<name>A0ACC2PAP5_9HYME</name>
<reference evidence="1" key="1">
    <citation type="submission" date="2023-04" db="EMBL/GenBank/DDBJ databases">
        <title>A chromosome-level genome assembly of the parasitoid wasp Eretmocerus hayati.</title>
        <authorList>
            <person name="Zhong Y."/>
            <person name="Liu S."/>
            <person name="Liu Y."/>
        </authorList>
    </citation>
    <scope>NUCLEOTIDE SEQUENCE</scope>
    <source>
        <strain evidence="1">ZJU_SS_LIU_2023</strain>
    </source>
</reference>
<evidence type="ECO:0000313" key="2">
    <source>
        <dbReference type="Proteomes" id="UP001239111"/>
    </source>
</evidence>
<accession>A0ACC2PAP5</accession>
<protein>
    <submittedName>
        <fullName evidence="1">Uncharacterized protein</fullName>
    </submittedName>
</protein>
<proteinExistence type="predicted"/>
<organism evidence="1 2">
    <name type="scientific">Eretmocerus hayati</name>
    <dbReference type="NCBI Taxonomy" id="131215"/>
    <lineage>
        <taxon>Eukaryota</taxon>
        <taxon>Metazoa</taxon>
        <taxon>Ecdysozoa</taxon>
        <taxon>Arthropoda</taxon>
        <taxon>Hexapoda</taxon>
        <taxon>Insecta</taxon>
        <taxon>Pterygota</taxon>
        <taxon>Neoptera</taxon>
        <taxon>Endopterygota</taxon>
        <taxon>Hymenoptera</taxon>
        <taxon>Apocrita</taxon>
        <taxon>Proctotrupomorpha</taxon>
        <taxon>Chalcidoidea</taxon>
        <taxon>Aphelinidae</taxon>
        <taxon>Aphelininae</taxon>
        <taxon>Eretmocerus</taxon>
    </lineage>
</organism>
<dbReference type="Proteomes" id="UP001239111">
    <property type="component" value="Chromosome 2"/>
</dbReference>
<dbReference type="EMBL" id="CM056742">
    <property type="protein sequence ID" value="KAJ8680377.1"/>
    <property type="molecule type" value="Genomic_DNA"/>
</dbReference>
<sequence length="223" mass="25818">MEKTPCIYAIFCFLSLFSRQILAEDLYVIEGKVSYPLMENTMRMENTINTEWLVNTYVMANGGEHYGFLRHDGSFVISNVPSGSYVIEVVNPNYAFEQVRVEINSKGKFRARKVNLIQTSEVIQVSYPLKLRSGGPYRYFQMREQWRVTDFLLNPMVLMMILPLFLVMILPKIMNDPETKKEMEQLNSLTSYNMPEMSEVITSFFSGGDKQKAKAVKATKKRQ</sequence>
<keyword evidence="2" id="KW-1185">Reference proteome</keyword>
<gene>
    <name evidence="1" type="ORF">QAD02_016164</name>
</gene>
<comment type="caution">
    <text evidence="1">The sequence shown here is derived from an EMBL/GenBank/DDBJ whole genome shotgun (WGS) entry which is preliminary data.</text>
</comment>